<dbReference type="EMBL" id="CP126446">
    <property type="protein sequence ID" value="WIF99236.1"/>
    <property type="molecule type" value="Genomic_DNA"/>
</dbReference>
<accession>A0ABY8V5W1</accession>
<keyword evidence="1" id="KW-1133">Transmembrane helix</keyword>
<evidence type="ECO:0000256" key="1">
    <source>
        <dbReference type="SAM" id="Phobius"/>
    </source>
</evidence>
<evidence type="ECO:0000313" key="3">
    <source>
        <dbReference type="Proteomes" id="UP001236652"/>
    </source>
</evidence>
<dbReference type="Proteomes" id="UP001236652">
    <property type="component" value="Chromosome"/>
</dbReference>
<dbReference type="RefSeq" id="WP_231418148.1">
    <property type="nucleotide sequence ID" value="NZ_CP126446.1"/>
</dbReference>
<feature type="transmembrane region" description="Helical" evidence="1">
    <location>
        <begin position="6"/>
        <end position="30"/>
    </location>
</feature>
<proteinExistence type="predicted"/>
<evidence type="ECO:0000313" key="2">
    <source>
        <dbReference type="EMBL" id="WIF99236.1"/>
    </source>
</evidence>
<name>A0ABY8V5W1_9BACI</name>
<organism evidence="2 3">
    <name type="scientific">Pontibacillus chungwhensis</name>
    <dbReference type="NCBI Taxonomy" id="265426"/>
    <lineage>
        <taxon>Bacteria</taxon>
        <taxon>Bacillati</taxon>
        <taxon>Bacillota</taxon>
        <taxon>Bacilli</taxon>
        <taxon>Bacillales</taxon>
        <taxon>Bacillaceae</taxon>
        <taxon>Pontibacillus</taxon>
    </lineage>
</organism>
<sequence>MYIDGWTLAIFLVTFFVLLAFGIMLVPYFLKKRSFPKKLLLTAVTGIALGFGLIGYHTYFFTFGDLEGTPYEETTESPQGTYTANAYYETYGGAAGGVNLWVEITNHEQDNEKEVIYYSDAKSHFSLEWKDDQTLSITNEEPRFPESNQSIDLEVGKEIYHDRGFACQSFLMKDRYEECYEG</sequence>
<protein>
    <submittedName>
        <fullName evidence="2">DUF5412 family protein</fullName>
    </submittedName>
</protein>
<keyword evidence="1" id="KW-0812">Transmembrane</keyword>
<keyword evidence="3" id="KW-1185">Reference proteome</keyword>
<reference evidence="2 3" key="1">
    <citation type="submission" date="2023-05" db="EMBL/GenBank/DDBJ databases">
        <title>Comparative genomics reveals the evidence of polycyclic aromatic hydrocarbons degradation in moderately halophilic genus Pontibacillus.</title>
        <authorList>
            <person name="Yang H."/>
            <person name="Qian Z."/>
        </authorList>
    </citation>
    <scope>NUCLEOTIDE SEQUENCE [LARGE SCALE GENOMIC DNA]</scope>
    <source>
        <strain evidence="3">HN14</strain>
    </source>
</reference>
<dbReference type="InterPro" id="IPR035406">
    <property type="entry name" value="DUF5412"/>
</dbReference>
<gene>
    <name evidence="2" type="ORF">QNI29_06130</name>
</gene>
<keyword evidence="1" id="KW-0472">Membrane</keyword>
<dbReference type="Pfam" id="PF17428">
    <property type="entry name" value="DUF5412"/>
    <property type="match status" value="1"/>
</dbReference>
<feature type="transmembrane region" description="Helical" evidence="1">
    <location>
        <begin position="39"/>
        <end position="59"/>
    </location>
</feature>